<dbReference type="Proteomes" id="UP001198612">
    <property type="component" value="Unassembled WGS sequence"/>
</dbReference>
<evidence type="ECO:0000313" key="1">
    <source>
        <dbReference type="EMBL" id="MCC2226351.1"/>
    </source>
</evidence>
<name>A0AAW4W310_9FIRM</name>
<proteinExistence type="predicted"/>
<dbReference type="AlphaFoldDB" id="A0AAW4W310"/>
<dbReference type="RefSeq" id="WP_227588333.1">
    <property type="nucleotide sequence ID" value="NZ_JAJEQQ010000001.1"/>
</dbReference>
<gene>
    <name evidence="1" type="ORF">LKD40_00740</name>
</gene>
<keyword evidence="2" id="KW-1185">Reference proteome</keyword>
<accession>A0AAW4W310</accession>
<dbReference type="EMBL" id="JAJEQQ010000001">
    <property type="protein sequence ID" value="MCC2226351.1"/>
    <property type="molecule type" value="Genomic_DNA"/>
</dbReference>
<organism evidence="1 2">
    <name type="scientific">Blautia fusiformis</name>
    <dbReference type="NCBI Taxonomy" id="2881264"/>
    <lineage>
        <taxon>Bacteria</taxon>
        <taxon>Bacillati</taxon>
        <taxon>Bacillota</taxon>
        <taxon>Clostridia</taxon>
        <taxon>Lachnospirales</taxon>
        <taxon>Lachnospiraceae</taxon>
        <taxon>Blautia</taxon>
    </lineage>
</organism>
<evidence type="ECO:0000313" key="2">
    <source>
        <dbReference type="Proteomes" id="UP001198612"/>
    </source>
</evidence>
<sequence length="127" mass="14806">MKRIKDGKYIRHSEQYSDVYYYVDENAEEKERKVEPEEWGGSDFVKTYYEAVEKRFVGVVIGMKLITLKAELFCDSACRPDGVEVDFVNRNDIEQKKVAIVAYGCNKTRLVPLEQLKIIRKVEEGET</sequence>
<comment type="caution">
    <text evidence="1">The sequence shown here is derived from an EMBL/GenBank/DDBJ whole genome shotgun (WGS) entry which is preliminary data.</text>
</comment>
<protein>
    <submittedName>
        <fullName evidence="1">Uncharacterized protein</fullName>
    </submittedName>
</protein>
<reference evidence="1 2" key="1">
    <citation type="submission" date="2021-10" db="EMBL/GenBank/DDBJ databases">
        <title>Anaerobic single-cell dispensing facilitates the cultivation of human gut bacteria.</title>
        <authorList>
            <person name="Afrizal A."/>
        </authorList>
    </citation>
    <scope>NUCLEOTIDE SEQUENCE [LARGE SCALE GENOMIC DNA]</scope>
    <source>
        <strain evidence="1 2">CLA-AA-H217</strain>
    </source>
</reference>